<dbReference type="SMART" id="SM00245">
    <property type="entry name" value="TSPc"/>
    <property type="match status" value="1"/>
</dbReference>
<evidence type="ECO:0000259" key="6">
    <source>
        <dbReference type="PROSITE" id="PS50106"/>
    </source>
</evidence>
<sequence length="613" mass="68794">MKRIVYLLSFFALLSFALPVGFISCEPEAKKAPNRKTDFTYGDFETVIRSVDKLYIDKHINVNRAFTDAASFSALSLPHPLYIYPESYFKQREKYDDKEDLWPGTTFKLSPSDAFVIFDPDYDQVEKIQKEKRKKNENRKLSDAELKKLIEKEKLKKSVISASWEEINFSKKDFDRVISYIQDNLEKYKTPVLKGLVELDGELPEEEEEDKKEFSMEQVFVAAANGYLNSLDPHSNVFLEEVWEESMKKISDGSFEGIGAILSGGGSREVIVENPLEGSPALKAGIRSGDSIVAVDGKLIKNLSLDKVVKKIKGPKATKVVLTISRKGNTGKIDIEVVRDKITIKNVTYHLVKENPQIAYIKLTGFVKPGPGEAPVDTQIAEALTEMEKTAKENGKPLKALILDLRGNSGGFLNLAIDIADMFIEKGLIVSTRTPSGRDKEEMARNKDITKLPLAILINSKSASASEIVASAIQHHGRGILLGERTFGKATVQTLEHLDSNPAYLLKITNARYYSPSGKTIQVVGVSPDIEVSEEQDGTFPFRYREEDMWNHLPLIPHEGVVKSRFNLNSIKDYVKKNGKADTYLKEHAIDAIKPDYMLIRSLDYIEGMLNTK</sequence>
<name>A0ABY2NWJ1_9LEPT</name>
<feature type="domain" description="PDZ" evidence="6">
    <location>
        <begin position="244"/>
        <end position="313"/>
    </location>
</feature>
<dbReference type="InterPro" id="IPR004447">
    <property type="entry name" value="Peptidase_S41A"/>
</dbReference>
<dbReference type="PROSITE" id="PS51257">
    <property type="entry name" value="PROKAR_LIPOPROTEIN"/>
    <property type="match status" value="1"/>
</dbReference>
<evidence type="ECO:0000256" key="3">
    <source>
        <dbReference type="ARBA" id="ARBA00022801"/>
    </source>
</evidence>
<dbReference type="Gene3D" id="3.90.226.10">
    <property type="entry name" value="2-enoyl-CoA Hydratase, Chain A, domain 1"/>
    <property type="match status" value="1"/>
</dbReference>
<dbReference type="PANTHER" id="PTHR32060">
    <property type="entry name" value="TAIL-SPECIFIC PROTEASE"/>
    <property type="match status" value="1"/>
</dbReference>
<dbReference type="SMART" id="SM00228">
    <property type="entry name" value="PDZ"/>
    <property type="match status" value="1"/>
</dbReference>
<evidence type="ECO:0000256" key="4">
    <source>
        <dbReference type="ARBA" id="ARBA00022825"/>
    </source>
</evidence>
<dbReference type="CDD" id="cd07560">
    <property type="entry name" value="Peptidase_S41_CPP"/>
    <property type="match status" value="1"/>
</dbReference>
<keyword evidence="3 5" id="KW-0378">Hydrolase</keyword>
<dbReference type="PROSITE" id="PS50106">
    <property type="entry name" value="PDZ"/>
    <property type="match status" value="1"/>
</dbReference>
<organism evidence="7 8">
    <name type="scientific">Leptospira mtsangambouensis</name>
    <dbReference type="NCBI Taxonomy" id="2484912"/>
    <lineage>
        <taxon>Bacteria</taxon>
        <taxon>Pseudomonadati</taxon>
        <taxon>Spirochaetota</taxon>
        <taxon>Spirochaetia</taxon>
        <taxon>Leptospirales</taxon>
        <taxon>Leptospiraceae</taxon>
        <taxon>Leptospira</taxon>
    </lineage>
</organism>
<dbReference type="EMBL" id="RQHK01000017">
    <property type="protein sequence ID" value="TGM72926.1"/>
    <property type="molecule type" value="Genomic_DNA"/>
</dbReference>
<dbReference type="NCBIfam" id="TIGR00225">
    <property type="entry name" value="prc"/>
    <property type="match status" value="1"/>
</dbReference>
<keyword evidence="8" id="KW-1185">Reference proteome</keyword>
<evidence type="ECO:0000256" key="5">
    <source>
        <dbReference type="RuleBase" id="RU004404"/>
    </source>
</evidence>
<keyword evidence="4 5" id="KW-0720">Serine protease</keyword>
<comment type="caution">
    <text evidence="7">The sequence shown here is derived from an EMBL/GenBank/DDBJ whole genome shotgun (WGS) entry which is preliminary data.</text>
</comment>
<proteinExistence type="inferred from homology"/>
<keyword evidence="2 5" id="KW-0645">Protease</keyword>
<dbReference type="InterPro" id="IPR036034">
    <property type="entry name" value="PDZ_sf"/>
</dbReference>
<evidence type="ECO:0000313" key="8">
    <source>
        <dbReference type="Proteomes" id="UP000297940"/>
    </source>
</evidence>
<reference evidence="8" key="1">
    <citation type="journal article" date="2019" name="PLoS Negl. Trop. Dis.">
        <title>Revisiting the worldwide diversity of Leptospira species in the environment.</title>
        <authorList>
            <person name="Vincent A.T."/>
            <person name="Schiettekatte O."/>
            <person name="Bourhy P."/>
            <person name="Veyrier F.J."/>
            <person name="Picardeau M."/>
        </authorList>
    </citation>
    <scope>NUCLEOTIDE SEQUENCE [LARGE SCALE GENOMIC DNA]</scope>
    <source>
        <strain evidence="8">201601298</strain>
    </source>
</reference>
<dbReference type="RefSeq" id="WP_135696582.1">
    <property type="nucleotide sequence ID" value="NZ_RQHK01000017.1"/>
</dbReference>
<evidence type="ECO:0000256" key="2">
    <source>
        <dbReference type="ARBA" id="ARBA00022670"/>
    </source>
</evidence>
<dbReference type="CDD" id="cd06782">
    <property type="entry name" value="cpPDZ_CPP-like"/>
    <property type="match status" value="1"/>
</dbReference>
<dbReference type="Gene3D" id="2.30.42.10">
    <property type="match status" value="1"/>
</dbReference>
<dbReference type="PANTHER" id="PTHR32060:SF30">
    <property type="entry name" value="CARBOXY-TERMINAL PROCESSING PROTEASE CTPA"/>
    <property type="match status" value="1"/>
</dbReference>
<dbReference type="InterPro" id="IPR005151">
    <property type="entry name" value="Tail-specific_protease"/>
</dbReference>
<dbReference type="InterPro" id="IPR001478">
    <property type="entry name" value="PDZ"/>
</dbReference>
<accession>A0ABY2NWJ1</accession>
<dbReference type="SUPFAM" id="SSF50156">
    <property type="entry name" value="PDZ domain-like"/>
    <property type="match status" value="1"/>
</dbReference>
<dbReference type="Pfam" id="PF00595">
    <property type="entry name" value="PDZ"/>
    <property type="match status" value="1"/>
</dbReference>
<comment type="similarity">
    <text evidence="1 5">Belongs to the peptidase S41A family.</text>
</comment>
<dbReference type="Proteomes" id="UP000297940">
    <property type="component" value="Unassembled WGS sequence"/>
</dbReference>
<gene>
    <name evidence="7" type="ORF">EHR01_17035</name>
</gene>
<dbReference type="Gene3D" id="3.30.750.44">
    <property type="match status" value="1"/>
</dbReference>
<evidence type="ECO:0000256" key="1">
    <source>
        <dbReference type="ARBA" id="ARBA00009179"/>
    </source>
</evidence>
<dbReference type="Pfam" id="PF03572">
    <property type="entry name" value="Peptidase_S41"/>
    <property type="match status" value="1"/>
</dbReference>
<evidence type="ECO:0000313" key="7">
    <source>
        <dbReference type="EMBL" id="TGM72926.1"/>
    </source>
</evidence>
<dbReference type="InterPro" id="IPR029045">
    <property type="entry name" value="ClpP/crotonase-like_dom_sf"/>
</dbReference>
<dbReference type="SUPFAM" id="SSF52096">
    <property type="entry name" value="ClpP/crotonase"/>
    <property type="match status" value="1"/>
</dbReference>
<protein>
    <submittedName>
        <fullName evidence="7">S41 family peptidase</fullName>
    </submittedName>
</protein>